<keyword evidence="3" id="KW-1185">Reference proteome</keyword>
<dbReference type="AlphaFoldDB" id="A0A4U1IGB3"/>
<reference evidence="2 3" key="1">
    <citation type="submission" date="2019-04" db="EMBL/GenBank/DDBJ databases">
        <title>Trinickia sp. 7GSK02, isolated from subtropical forest soil.</title>
        <authorList>
            <person name="Gao Z.-H."/>
            <person name="Qiu L.-H."/>
        </authorList>
    </citation>
    <scope>NUCLEOTIDE SEQUENCE [LARGE SCALE GENOMIC DNA]</scope>
    <source>
        <strain evidence="2 3">7GSK02</strain>
    </source>
</reference>
<protein>
    <submittedName>
        <fullName evidence="2">Allophanate hydrolase subunit 1</fullName>
    </submittedName>
</protein>
<evidence type="ECO:0000256" key="1">
    <source>
        <dbReference type="SAM" id="Phobius"/>
    </source>
</evidence>
<sequence length="66" mass="6818">MLPGAVEIVPALTTLGVHYRPYDLTPEGEPVFATLVDALAGMLAGGAALSLLVLLRVKETAKSGLE</sequence>
<organism evidence="2 3">
    <name type="scientific">Trinickia terrae</name>
    <dbReference type="NCBI Taxonomy" id="2571161"/>
    <lineage>
        <taxon>Bacteria</taxon>
        <taxon>Pseudomonadati</taxon>
        <taxon>Pseudomonadota</taxon>
        <taxon>Betaproteobacteria</taxon>
        <taxon>Burkholderiales</taxon>
        <taxon>Burkholderiaceae</taxon>
        <taxon>Trinickia</taxon>
    </lineage>
</organism>
<evidence type="ECO:0000313" key="2">
    <source>
        <dbReference type="EMBL" id="TKC92615.1"/>
    </source>
</evidence>
<feature type="transmembrane region" description="Helical" evidence="1">
    <location>
        <begin position="31"/>
        <end position="55"/>
    </location>
</feature>
<dbReference type="RefSeq" id="WP_136892398.1">
    <property type="nucleotide sequence ID" value="NZ_SWJE01000001.1"/>
</dbReference>
<accession>A0A4U1IGB3</accession>
<keyword evidence="1" id="KW-0472">Membrane</keyword>
<dbReference type="Proteomes" id="UP000305539">
    <property type="component" value="Unassembled WGS sequence"/>
</dbReference>
<gene>
    <name evidence="2" type="ORF">FAZ69_02810</name>
</gene>
<comment type="caution">
    <text evidence="2">The sequence shown here is derived from an EMBL/GenBank/DDBJ whole genome shotgun (WGS) entry which is preliminary data.</text>
</comment>
<keyword evidence="1" id="KW-1133">Transmembrane helix</keyword>
<name>A0A4U1IGB3_9BURK</name>
<evidence type="ECO:0000313" key="3">
    <source>
        <dbReference type="Proteomes" id="UP000305539"/>
    </source>
</evidence>
<keyword evidence="2" id="KW-0378">Hydrolase</keyword>
<dbReference type="GO" id="GO:0016787">
    <property type="term" value="F:hydrolase activity"/>
    <property type="evidence" value="ECO:0007669"/>
    <property type="project" value="UniProtKB-KW"/>
</dbReference>
<dbReference type="EMBL" id="SWJE01000001">
    <property type="protein sequence ID" value="TKC92615.1"/>
    <property type="molecule type" value="Genomic_DNA"/>
</dbReference>
<keyword evidence="1" id="KW-0812">Transmembrane</keyword>
<proteinExistence type="predicted"/>